<gene>
    <name evidence="1" type="ORF">GCM10010909_12420</name>
</gene>
<dbReference type="EMBL" id="BSOS01000026">
    <property type="protein sequence ID" value="GLR66562.1"/>
    <property type="molecule type" value="Genomic_DNA"/>
</dbReference>
<protein>
    <submittedName>
        <fullName evidence="1">Uncharacterized protein</fullName>
    </submittedName>
</protein>
<dbReference type="Proteomes" id="UP001156641">
    <property type="component" value="Unassembled WGS sequence"/>
</dbReference>
<comment type="caution">
    <text evidence="1">The sequence shown here is derived from an EMBL/GenBank/DDBJ whole genome shotgun (WGS) entry which is preliminary data.</text>
</comment>
<accession>A0ABQ6A7M4</accession>
<proteinExistence type="predicted"/>
<evidence type="ECO:0000313" key="1">
    <source>
        <dbReference type="EMBL" id="GLR66562.1"/>
    </source>
</evidence>
<name>A0ABQ6A7M4_9PROT</name>
<evidence type="ECO:0000313" key="2">
    <source>
        <dbReference type="Proteomes" id="UP001156641"/>
    </source>
</evidence>
<keyword evidence="2" id="KW-1185">Reference proteome</keyword>
<organism evidence="1 2">
    <name type="scientific">Acidocella aquatica</name>
    <dbReference type="NCBI Taxonomy" id="1922313"/>
    <lineage>
        <taxon>Bacteria</taxon>
        <taxon>Pseudomonadati</taxon>
        <taxon>Pseudomonadota</taxon>
        <taxon>Alphaproteobacteria</taxon>
        <taxon>Acetobacterales</taxon>
        <taxon>Acidocellaceae</taxon>
        <taxon>Acidocella</taxon>
    </lineage>
</organism>
<reference evidence="2" key="1">
    <citation type="journal article" date="2019" name="Int. J. Syst. Evol. Microbiol.">
        <title>The Global Catalogue of Microorganisms (GCM) 10K type strain sequencing project: providing services to taxonomists for standard genome sequencing and annotation.</title>
        <authorList>
            <consortium name="The Broad Institute Genomics Platform"/>
            <consortium name="The Broad Institute Genome Sequencing Center for Infectious Disease"/>
            <person name="Wu L."/>
            <person name="Ma J."/>
        </authorList>
    </citation>
    <scope>NUCLEOTIDE SEQUENCE [LARGE SCALE GENOMIC DNA]</scope>
    <source>
        <strain evidence="2">NBRC 112502</strain>
    </source>
</reference>
<sequence length="56" mass="6169">MPVDAEFHRFSGVTLQNRPEGIEACDRNVVHANNAIAGMESRADGRGAWNDRAGDW</sequence>